<gene>
    <name evidence="1" type="ORF">CROQUDRAFT_666638</name>
</gene>
<sequence length="169" mass="17840">MINVSAPNIFPDWLAVMSSTSPTSSSSSSSSPIYPASALPAAFPLPSRELGPGKLEEAIRALENSFLNSNLGQSSDLGLSHMVTETLTLQERMLNSPSVKLGDSPPEIDISPLLRINLVSSSLATLATQLSSLEPLGSTLLKSSPPQSSSGSLVKSIRQFVKHVLFSFT</sequence>
<proteinExistence type="predicted"/>
<dbReference type="EMBL" id="MU167618">
    <property type="protein sequence ID" value="KAG0139355.1"/>
    <property type="molecule type" value="Genomic_DNA"/>
</dbReference>
<comment type="caution">
    <text evidence="1">The sequence shown here is derived from an EMBL/GenBank/DDBJ whole genome shotgun (WGS) entry which is preliminary data.</text>
</comment>
<protein>
    <submittedName>
        <fullName evidence="1">Uncharacterized protein</fullName>
    </submittedName>
</protein>
<reference evidence="1" key="1">
    <citation type="submission" date="2013-11" db="EMBL/GenBank/DDBJ databases">
        <title>Genome sequence of the fusiform rust pathogen reveals effectors for host alternation and coevolution with pine.</title>
        <authorList>
            <consortium name="DOE Joint Genome Institute"/>
            <person name="Smith K."/>
            <person name="Pendleton A."/>
            <person name="Kubisiak T."/>
            <person name="Anderson C."/>
            <person name="Salamov A."/>
            <person name="Aerts A."/>
            <person name="Riley R."/>
            <person name="Clum A."/>
            <person name="Lindquist E."/>
            <person name="Ence D."/>
            <person name="Campbell M."/>
            <person name="Kronenberg Z."/>
            <person name="Feau N."/>
            <person name="Dhillon B."/>
            <person name="Hamelin R."/>
            <person name="Burleigh J."/>
            <person name="Smith J."/>
            <person name="Yandell M."/>
            <person name="Nelson C."/>
            <person name="Grigoriev I."/>
            <person name="Davis J."/>
        </authorList>
    </citation>
    <scope>NUCLEOTIDE SEQUENCE</scope>
    <source>
        <strain evidence="1">G11</strain>
    </source>
</reference>
<organism evidence="1 2">
    <name type="scientific">Cronartium quercuum f. sp. fusiforme G11</name>
    <dbReference type="NCBI Taxonomy" id="708437"/>
    <lineage>
        <taxon>Eukaryota</taxon>
        <taxon>Fungi</taxon>
        <taxon>Dikarya</taxon>
        <taxon>Basidiomycota</taxon>
        <taxon>Pucciniomycotina</taxon>
        <taxon>Pucciniomycetes</taxon>
        <taxon>Pucciniales</taxon>
        <taxon>Coleosporiaceae</taxon>
        <taxon>Cronartium</taxon>
    </lineage>
</organism>
<evidence type="ECO:0000313" key="2">
    <source>
        <dbReference type="Proteomes" id="UP000886653"/>
    </source>
</evidence>
<keyword evidence="2" id="KW-1185">Reference proteome</keyword>
<evidence type="ECO:0000313" key="1">
    <source>
        <dbReference type="EMBL" id="KAG0139355.1"/>
    </source>
</evidence>
<dbReference type="Proteomes" id="UP000886653">
    <property type="component" value="Unassembled WGS sequence"/>
</dbReference>
<accession>A0A9P6N8L8</accession>
<name>A0A9P6N8L8_9BASI</name>
<dbReference type="AlphaFoldDB" id="A0A9P6N8L8"/>